<keyword evidence="1" id="KW-0597">Phosphoprotein</keyword>
<name>A0ABY7WBP8_9SPHI</name>
<sequence>MIRVLIIEDEILNTRRLQSMLRTIDPDVTFVDELQTVHDSIAWLKTNPMPDLIFMDIRLTDGLSFEIFDHVVVKAPVIFVTAYEEYALKAFDVRGVDYLLKPVGMERLSESYKRVTARNTSFVDVALMQDIKSMLTERKTYRSRFLIAQADKYFVVPAAHIAYFSFEERYTLLVTQNSETFIISQSLNTLEEELNPAHFFRISRKYIVSLKAIDKIHQYFNGQLKVEFRPEIAGGVIVSKVKSKRLKSWLSESGDDA</sequence>
<accession>A0ABY7WBP8</accession>
<evidence type="ECO:0000256" key="1">
    <source>
        <dbReference type="PROSITE-ProRule" id="PRU00169"/>
    </source>
</evidence>
<dbReference type="SMART" id="SM00448">
    <property type="entry name" value="REC"/>
    <property type="match status" value="1"/>
</dbReference>
<dbReference type="EMBL" id="CP117880">
    <property type="protein sequence ID" value="WDF66875.1"/>
    <property type="molecule type" value="Genomic_DNA"/>
</dbReference>
<dbReference type="InterPro" id="IPR001789">
    <property type="entry name" value="Sig_transdc_resp-reg_receiver"/>
</dbReference>
<dbReference type="InterPro" id="IPR046947">
    <property type="entry name" value="LytR-like"/>
</dbReference>
<evidence type="ECO:0000259" key="2">
    <source>
        <dbReference type="PROSITE" id="PS50110"/>
    </source>
</evidence>
<dbReference type="SMART" id="SM00850">
    <property type="entry name" value="LytTR"/>
    <property type="match status" value="1"/>
</dbReference>
<gene>
    <name evidence="4" type="ORF">PQ465_11215</name>
</gene>
<proteinExistence type="predicted"/>
<dbReference type="SUPFAM" id="SSF52172">
    <property type="entry name" value="CheY-like"/>
    <property type="match status" value="1"/>
</dbReference>
<dbReference type="PROSITE" id="PS50930">
    <property type="entry name" value="HTH_LYTTR"/>
    <property type="match status" value="1"/>
</dbReference>
<dbReference type="InterPro" id="IPR011006">
    <property type="entry name" value="CheY-like_superfamily"/>
</dbReference>
<reference evidence="4 5" key="1">
    <citation type="submission" date="2023-02" db="EMBL/GenBank/DDBJ databases">
        <title>Genome sequence of Sphingobacterium sp. KACC 22765.</title>
        <authorList>
            <person name="Kim S."/>
            <person name="Heo J."/>
            <person name="Kwon S.-W."/>
        </authorList>
    </citation>
    <scope>NUCLEOTIDE SEQUENCE [LARGE SCALE GENOMIC DNA]</scope>
    <source>
        <strain evidence="4 5">KACC 22765</strain>
    </source>
</reference>
<evidence type="ECO:0000313" key="4">
    <source>
        <dbReference type="EMBL" id="WDF66875.1"/>
    </source>
</evidence>
<protein>
    <submittedName>
        <fullName evidence="4">LytTR family DNA-binding domain-containing protein</fullName>
    </submittedName>
</protein>
<dbReference type="RefSeq" id="WP_274265615.1">
    <property type="nucleotide sequence ID" value="NZ_CP117880.1"/>
</dbReference>
<dbReference type="PROSITE" id="PS50110">
    <property type="entry name" value="RESPONSE_REGULATORY"/>
    <property type="match status" value="1"/>
</dbReference>
<feature type="domain" description="Response regulatory" evidence="2">
    <location>
        <begin position="3"/>
        <end position="116"/>
    </location>
</feature>
<keyword evidence="4" id="KW-0238">DNA-binding</keyword>
<dbReference type="Pfam" id="PF00072">
    <property type="entry name" value="Response_reg"/>
    <property type="match status" value="1"/>
</dbReference>
<dbReference type="Gene3D" id="2.40.50.1020">
    <property type="entry name" value="LytTr DNA-binding domain"/>
    <property type="match status" value="1"/>
</dbReference>
<feature type="domain" description="HTH LytTR-type" evidence="3">
    <location>
        <begin position="145"/>
        <end position="252"/>
    </location>
</feature>
<dbReference type="PANTHER" id="PTHR37299">
    <property type="entry name" value="TRANSCRIPTIONAL REGULATOR-RELATED"/>
    <property type="match status" value="1"/>
</dbReference>
<dbReference type="GO" id="GO:0003677">
    <property type="term" value="F:DNA binding"/>
    <property type="evidence" value="ECO:0007669"/>
    <property type="project" value="UniProtKB-KW"/>
</dbReference>
<dbReference type="PANTHER" id="PTHR37299:SF1">
    <property type="entry name" value="STAGE 0 SPORULATION PROTEIN A HOMOLOG"/>
    <property type="match status" value="1"/>
</dbReference>
<keyword evidence="5" id="KW-1185">Reference proteome</keyword>
<dbReference type="Gene3D" id="3.40.50.2300">
    <property type="match status" value="1"/>
</dbReference>
<feature type="modified residue" description="4-aspartylphosphate" evidence="1">
    <location>
        <position position="56"/>
    </location>
</feature>
<dbReference type="InterPro" id="IPR007492">
    <property type="entry name" value="LytTR_DNA-bd_dom"/>
</dbReference>
<dbReference type="Pfam" id="PF04397">
    <property type="entry name" value="LytTR"/>
    <property type="match status" value="1"/>
</dbReference>
<evidence type="ECO:0000259" key="3">
    <source>
        <dbReference type="PROSITE" id="PS50930"/>
    </source>
</evidence>
<evidence type="ECO:0000313" key="5">
    <source>
        <dbReference type="Proteomes" id="UP001221558"/>
    </source>
</evidence>
<dbReference type="Proteomes" id="UP001221558">
    <property type="component" value="Chromosome"/>
</dbReference>
<organism evidence="4 5">
    <name type="scientific">Sphingobacterium oryzagri</name>
    <dbReference type="NCBI Taxonomy" id="3025669"/>
    <lineage>
        <taxon>Bacteria</taxon>
        <taxon>Pseudomonadati</taxon>
        <taxon>Bacteroidota</taxon>
        <taxon>Sphingobacteriia</taxon>
        <taxon>Sphingobacteriales</taxon>
        <taxon>Sphingobacteriaceae</taxon>
        <taxon>Sphingobacterium</taxon>
    </lineage>
</organism>